<dbReference type="SFLD" id="SFLDS00019">
    <property type="entry name" value="Glutathione_Transferase_(cytos"/>
    <property type="match status" value="1"/>
</dbReference>
<sequence length="212" mass="23882">MEAAAEKVRLALVMTGTPFEDKRVNFEQWMDLKPSAKYGQLPLLTVDGVQMAQSPALLRWVARKFGDGSLYPQDPDAMFEVESMLALSDDMAKAWGPALYMGMRPNMFGYPEDIKPEDKEALVKTLRERFLAESLPKFMGMFTAQLEKTGAFLCGDKVTIADLQLLPQLRYFTRGVADFVPADSLAPYPVVIGWIDRMLAVPEIKAWYDSKK</sequence>
<dbReference type="InterPro" id="IPR036249">
    <property type="entry name" value="Thioredoxin-like_sf"/>
</dbReference>
<dbReference type="AlphaFoldDB" id="A0A6T1R809"/>
<organism evidence="3">
    <name type="scientific">Eutreptiella gymnastica</name>
    <dbReference type="NCBI Taxonomy" id="73025"/>
    <lineage>
        <taxon>Eukaryota</taxon>
        <taxon>Discoba</taxon>
        <taxon>Euglenozoa</taxon>
        <taxon>Euglenida</taxon>
        <taxon>Spirocuta</taxon>
        <taxon>Euglenophyceae</taxon>
        <taxon>Eutreptiales</taxon>
        <taxon>Eutreptiaceae</taxon>
        <taxon>Eutreptiella</taxon>
    </lineage>
</organism>
<dbReference type="EMBL" id="HBJA01006687">
    <property type="protein sequence ID" value="CAE0791008.1"/>
    <property type="molecule type" value="Transcribed_RNA"/>
</dbReference>
<evidence type="ECO:0000259" key="1">
    <source>
        <dbReference type="PROSITE" id="PS50404"/>
    </source>
</evidence>
<dbReference type="InterPro" id="IPR004045">
    <property type="entry name" value="Glutathione_S-Trfase_N"/>
</dbReference>
<evidence type="ECO:0008006" key="5">
    <source>
        <dbReference type="Google" id="ProtNLM"/>
    </source>
</evidence>
<dbReference type="Gene3D" id="3.40.30.10">
    <property type="entry name" value="Glutaredoxin"/>
    <property type="match status" value="1"/>
</dbReference>
<dbReference type="CDD" id="cd03039">
    <property type="entry name" value="GST_N_Sigma_like"/>
    <property type="match status" value="1"/>
</dbReference>
<dbReference type="PANTHER" id="PTHR11571">
    <property type="entry name" value="GLUTATHIONE S-TRANSFERASE"/>
    <property type="match status" value="1"/>
</dbReference>
<dbReference type="InterPro" id="IPR036282">
    <property type="entry name" value="Glutathione-S-Trfase_C_sf"/>
</dbReference>
<dbReference type="PROSITE" id="PS50405">
    <property type="entry name" value="GST_CTER"/>
    <property type="match status" value="1"/>
</dbReference>
<dbReference type="GO" id="GO:0004364">
    <property type="term" value="F:glutathione transferase activity"/>
    <property type="evidence" value="ECO:0007669"/>
    <property type="project" value="TreeGrafter"/>
</dbReference>
<dbReference type="SUPFAM" id="SSF47616">
    <property type="entry name" value="GST C-terminal domain-like"/>
    <property type="match status" value="1"/>
</dbReference>
<reference evidence="3" key="1">
    <citation type="submission" date="2021-01" db="EMBL/GenBank/DDBJ databases">
        <authorList>
            <person name="Corre E."/>
            <person name="Pelletier E."/>
            <person name="Niang G."/>
            <person name="Scheremetjew M."/>
            <person name="Finn R."/>
            <person name="Kale V."/>
            <person name="Holt S."/>
            <person name="Cochrane G."/>
            <person name="Meng A."/>
            <person name="Brown T."/>
            <person name="Cohen L."/>
        </authorList>
    </citation>
    <scope>NUCLEOTIDE SEQUENCE</scope>
    <source>
        <strain evidence="3">CCMP1594</strain>
    </source>
</reference>
<dbReference type="Pfam" id="PF14497">
    <property type="entry name" value="GST_C_3"/>
    <property type="match status" value="1"/>
</dbReference>
<dbReference type="SUPFAM" id="SSF52833">
    <property type="entry name" value="Thioredoxin-like"/>
    <property type="match status" value="1"/>
</dbReference>
<dbReference type="PANTHER" id="PTHR11571:SF150">
    <property type="entry name" value="GLUTATHIONE S-TRANSFERASE"/>
    <property type="match status" value="1"/>
</dbReference>
<protein>
    <recommendedName>
        <fullName evidence="5">Glutathione transferase</fullName>
    </recommendedName>
</protein>
<dbReference type="PROSITE" id="PS50404">
    <property type="entry name" value="GST_NTER"/>
    <property type="match status" value="1"/>
</dbReference>
<evidence type="ECO:0000313" key="4">
    <source>
        <dbReference type="EMBL" id="CAE0791008.1"/>
    </source>
</evidence>
<dbReference type="InterPro" id="IPR004046">
    <property type="entry name" value="GST_C"/>
</dbReference>
<dbReference type="InterPro" id="IPR050213">
    <property type="entry name" value="GST_superfamily"/>
</dbReference>
<dbReference type="EMBL" id="HBJA01006686">
    <property type="protein sequence ID" value="CAE0791007.1"/>
    <property type="molecule type" value="Transcribed_RNA"/>
</dbReference>
<gene>
    <name evidence="3" type="ORF">EGYM00163_LOCUS2121</name>
    <name evidence="4" type="ORF">EGYM00163_LOCUS2122</name>
</gene>
<dbReference type="Gene3D" id="1.20.1050.10">
    <property type="match status" value="1"/>
</dbReference>
<feature type="domain" description="GST N-terminal" evidence="1">
    <location>
        <begin position="1"/>
        <end position="69"/>
    </location>
</feature>
<evidence type="ECO:0000259" key="2">
    <source>
        <dbReference type="PROSITE" id="PS50405"/>
    </source>
</evidence>
<dbReference type="InterPro" id="IPR040079">
    <property type="entry name" value="Glutathione_S-Trfase"/>
</dbReference>
<name>A0A6T1R809_9EUGL</name>
<proteinExistence type="predicted"/>
<dbReference type="Pfam" id="PF02798">
    <property type="entry name" value="GST_N"/>
    <property type="match status" value="1"/>
</dbReference>
<dbReference type="GO" id="GO:0006749">
    <property type="term" value="P:glutathione metabolic process"/>
    <property type="evidence" value="ECO:0007669"/>
    <property type="project" value="TreeGrafter"/>
</dbReference>
<dbReference type="InterPro" id="IPR010987">
    <property type="entry name" value="Glutathione-S-Trfase_C-like"/>
</dbReference>
<feature type="domain" description="GST C-terminal" evidence="2">
    <location>
        <begin position="74"/>
        <end position="212"/>
    </location>
</feature>
<evidence type="ECO:0000313" key="3">
    <source>
        <dbReference type="EMBL" id="CAE0791007.1"/>
    </source>
</evidence>
<accession>A0A6T1R809</accession>